<dbReference type="GO" id="GO:0016747">
    <property type="term" value="F:acyltransferase activity, transferring groups other than amino-acyl groups"/>
    <property type="evidence" value="ECO:0007669"/>
    <property type="project" value="InterPro"/>
</dbReference>
<dbReference type="PROSITE" id="PS51186">
    <property type="entry name" value="GNAT"/>
    <property type="match status" value="1"/>
</dbReference>
<evidence type="ECO:0000259" key="1">
    <source>
        <dbReference type="PROSITE" id="PS51186"/>
    </source>
</evidence>
<dbReference type="EMBL" id="QQAY01000002">
    <property type="protein sequence ID" value="RDI45503.1"/>
    <property type="molecule type" value="Genomic_DNA"/>
</dbReference>
<keyword evidence="3" id="KW-1185">Reference proteome</keyword>
<evidence type="ECO:0000313" key="3">
    <source>
        <dbReference type="Proteomes" id="UP000255326"/>
    </source>
</evidence>
<keyword evidence="2" id="KW-0808">Transferase</keyword>
<sequence length="182" mass="21623">MKDRVKNLQFTKFQNELDDLVSFLTDTAWEYHSNPTPEKKQIVEQYHNGWYQDDRETYWIEQENEKIGLLMIHDINDTIPLFDIKLSKIARGNGIGTKAVHWMTDYTFSLPDKKIRIEAYTRSDNLQMRKTLYKCGFVKEGYLRSAWENSDGTVNDSICYAIIRTDWENKKTTPIKFDDFPF</sequence>
<name>A0A370GU87_9BACI</name>
<dbReference type="AlphaFoldDB" id="A0A370GU87"/>
<proteinExistence type="predicted"/>
<dbReference type="PANTHER" id="PTHR43610:SF1">
    <property type="entry name" value="N-ACETYLTRANSFERASE DOMAIN-CONTAINING PROTEIN"/>
    <property type="match status" value="1"/>
</dbReference>
<dbReference type="RefSeq" id="WP_114744359.1">
    <property type="nucleotide sequence ID" value="NZ_QQAY01000002.1"/>
</dbReference>
<comment type="caution">
    <text evidence="2">The sequence shown here is derived from an EMBL/GenBank/DDBJ whole genome shotgun (WGS) entry which is preliminary data.</text>
</comment>
<protein>
    <submittedName>
        <fullName evidence="2">RimJ/RimL family protein N-acetyltransferase</fullName>
    </submittedName>
</protein>
<organism evidence="2 3">
    <name type="scientific">Falsibacillus pallidus</name>
    <dbReference type="NCBI Taxonomy" id="493781"/>
    <lineage>
        <taxon>Bacteria</taxon>
        <taxon>Bacillati</taxon>
        <taxon>Bacillota</taxon>
        <taxon>Bacilli</taxon>
        <taxon>Bacillales</taxon>
        <taxon>Bacillaceae</taxon>
        <taxon>Falsibacillus</taxon>
    </lineage>
</organism>
<feature type="domain" description="N-acetyltransferase" evidence="1">
    <location>
        <begin position="15"/>
        <end position="174"/>
    </location>
</feature>
<gene>
    <name evidence="2" type="ORF">DFR59_102131</name>
</gene>
<dbReference type="OrthoDB" id="9799321at2"/>
<dbReference type="SUPFAM" id="SSF55729">
    <property type="entry name" value="Acyl-CoA N-acyltransferases (Nat)"/>
    <property type="match status" value="1"/>
</dbReference>
<dbReference type="Pfam" id="PF13302">
    <property type="entry name" value="Acetyltransf_3"/>
    <property type="match status" value="1"/>
</dbReference>
<evidence type="ECO:0000313" key="2">
    <source>
        <dbReference type="EMBL" id="RDI45503.1"/>
    </source>
</evidence>
<reference evidence="2 3" key="1">
    <citation type="submission" date="2018-07" db="EMBL/GenBank/DDBJ databases">
        <title>Genomic Encyclopedia of Type Strains, Phase IV (KMG-IV): sequencing the most valuable type-strain genomes for metagenomic binning, comparative biology and taxonomic classification.</title>
        <authorList>
            <person name="Goeker M."/>
        </authorList>
    </citation>
    <scope>NUCLEOTIDE SEQUENCE [LARGE SCALE GENOMIC DNA]</scope>
    <source>
        <strain evidence="2 3">DSM 25281</strain>
    </source>
</reference>
<dbReference type="Proteomes" id="UP000255326">
    <property type="component" value="Unassembled WGS sequence"/>
</dbReference>
<dbReference type="PANTHER" id="PTHR43610">
    <property type="entry name" value="BLL6696 PROTEIN"/>
    <property type="match status" value="1"/>
</dbReference>
<dbReference type="InterPro" id="IPR000182">
    <property type="entry name" value="GNAT_dom"/>
</dbReference>
<dbReference type="InterPro" id="IPR016181">
    <property type="entry name" value="Acyl_CoA_acyltransferase"/>
</dbReference>
<accession>A0A370GU87</accession>
<dbReference type="Gene3D" id="3.40.630.30">
    <property type="match status" value="1"/>
</dbReference>